<dbReference type="EMBL" id="JBHSIS010000002">
    <property type="protein sequence ID" value="MFC4852622.1"/>
    <property type="molecule type" value="Genomic_DNA"/>
</dbReference>
<proteinExistence type="predicted"/>
<dbReference type="InterPro" id="IPR003594">
    <property type="entry name" value="HATPase_dom"/>
</dbReference>
<evidence type="ECO:0000256" key="1">
    <source>
        <dbReference type="ARBA" id="ARBA00022527"/>
    </source>
</evidence>
<keyword evidence="1" id="KW-0418">Kinase</keyword>
<organism evidence="4 5">
    <name type="scientific">Actinophytocola glycyrrhizae</name>
    <dbReference type="NCBI Taxonomy" id="2044873"/>
    <lineage>
        <taxon>Bacteria</taxon>
        <taxon>Bacillati</taxon>
        <taxon>Actinomycetota</taxon>
        <taxon>Actinomycetes</taxon>
        <taxon>Pseudonocardiales</taxon>
        <taxon>Pseudonocardiaceae</taxon>
    </lineage>
</organism>
<dbReference type="Pfam" id="PF13581">
    <property type="entry name" value="HATPase_c_2"/>
    <property type="match status" value="1"/>
</dbReference>
<keyword evidence="4" id="KW-0547">Nucleotide-binding</keyword>
<feature type="domain" description="Histidine kinase/HSP90-like ATPase" evidence="3">
    <location>
        <begin position="28"/>
        <end position="119"/>
    </location>
</feature>
<dbReference type="InterPro" id="IPR050267">
    <property type="entry name" value="Anti-sigma-factor_SerPK"/>
</dbReference>
<protein>
    <submittedName>
        <fullName evidence="4">ATP-binding protein</fullName>
    </submittedName>
</protein>
<accession>A0ABV9RTG5</accession>
<dbReference type="CDD" id="cd16936">
    <property type="entry name" value="HATPase_RsbW-like"/>
    <property type="match status" value="1"/>
</dbReference>
<evidence type="ECO:0000256" key="2">
    <source>
        <dbReference type="SAM" id="MobiDB-lite"/>
    </source>
</evidence>
<keyword evidence="5" id="KW-1185">Reference proteome</keyword>
<feature type="compositionally biased region" description="Basic and acidic residues" evidence="2">
    <location>
        <begin position="94"/>
        <end position="103"/>
    </location>
</feature>
<dbReference type="GO" id="GO:0005524">
    <property type="term" value="F:ATP binding"/>
    <property type="evidence" value="ECO:0007669"/>
    <property type="project" value="UniProtKB-KW"/>
</dbReference>
<feature type="region of interest" description="Disordered" evidence="2">
    <location>
        <begin position="84"/>
        <end position="103"/>
    </location>
</feature>
<evidence type="ECO:0000259" key="3">
    <source>
        <dbReference type="Pfam" id="PF13581"/>
    </source>
</evidence>
<reference evidence="5" key="1">
    <citation type="journal article" date="2019" name="Int. J. Syst. Evol. Microbiol.">
        <title>The Global Catalogue of Microorganisms (GCM) 10K type strain sequencing project: providing services to taxonomists for standard genome sequencing and annotation.</title>
        <authorList>
            <consortium name="The Broad Institute Genomics Platform"/>
            <consortium name="The Broad Institute Genome Sequencing Center for Infectious Disease"/>
            <person name="Wu L."/>
            <person name="Ma J."/>
        </authorList>
    </citation>
    <scope>NUCLEOTIDE SEQUENCE [LARGE SCALE GENOMIC DNA]</scope>
    <source>
        <strain evidence="5">ZS-22-S1</strain>
    </source>
</reference>
<keyword evidence="1" id="KW-0808">Transferase</keyword>
<dbReference type="InterPro" id="IPR036890">
    <property type="entry name" value="HATPase_C_sf"/>
</dbReference>
<sequence length="156" mass="17189">MSIQPQDATDDEQPGVRTHSCDLETTPIRHVRRLVRDLLGDHPGVLLDDAVLVTDELVSNAIQHGRGPRSCRLTLIRDGRGLRAEVTDSGPGEPRPRTPDDTGGRGLLLVARLANAWGVHWFGDHKTVWAELVPDTREHKRRASHLSVAPDGSRLV</sequence>
<keyword evidence="4" id="KW-0067">ATP-binding</keyword>
<name>A0ABV9RTG5_9PSEU</name>
<dbReference type="Proteomes" id="UP001595859">
    <property type="component" value="Unassembled WGS sequence"/>
</dbReference>
<dbReference type="PANTHER" id="PTHR35526">
    <property type="entry name" value="ANTI-SIGMA-F FACTOR RSBW-RELATED"/>
    <property type="match status" value="1"/>
</dbReference>
<keyword evidence="1" id="KW-0723">Serine/threonine-protein kinase</keyword>
<dbReference type="RefSeq" id="WP_378054500.1">
    <property type="nucleotide sequence ID" value="NZ_JBHSIS010000002.1"/>
</dbReference>
<dbReference type="PANTHER" id="PTHR35526:SF3">
    <property type="entry name" value="ANTI-SIGMA-F FACTOR RSBW"/>
    <property type="match status" value="1"/>
</dbReference>
<evidence type="ECO:0000313" key="5">
    <source>
        <dbReference type="Proteomes" id="UP001595859"/>
    </source>
</evidence>
<dbReference type="Gene3D" id="3.30.565.10">
    <property type="entry name" value="Histidine kinase-like ATPase, C-terminal domain"/>
    <property type="match status" value="1"/>
</dbReference>
<evidence type="ECO:0000313" key="4">
    <source>
        <dbReference type="EMBL" id="MFC4852622.1"/>
    </source>
</evidence>
<dbReference type="SUPFAM" id="SSF55874">
    <property type="entry name" value="ATPase domain of HSP90 chaperone/DNA topoisomerase II/histidine kinase"/>
    <property type="match status" value="1"/>
</dbReference>
<comment type="caution">
    <text evidence="4">The sequence shown here is derived from an EMBL/GenBank/DDBJ whole genome shotgun (WGS) entry which is preliminary data.</text>
</comment>
<gene>
    <name evidence="4" type="ORF">ACFPCV_03835</name>
</gene>
<feature type="region of interest" description="Disordered" evidence="2">
    <location>
        <begin position="1"/>
        <end position="21"/>
    </location>
</feature>